<proteinExistence type="predicted"/>
<dbReference type="RefSeq" id="WP_223470135.1">
    <property type="nucleotide sequence ID" value="NZ_JAFBIL020000009.1"/>
</dbReference>
<comment type="caution">
    <text evidence="2">The sequence shown here is derived from an EMBL/GenBank/DDBJ whole genome shotgun (WGS) entry which is preliminary data.</text>
</comment>
<accession>A0ABS7SUN3</accession>
<evidence type="ECO:0000313" key="3">
    <source>
        <dbReference type="Proteomes" id="UP000809349"/>
    </source>
</evidence>
<dbReference type="Proteomes" id="UP000809349">
    <property type="component" value="Unassembled WGS sequence"/>
</dbReference>
<evidence type="ECO:0000313" key="2">
    <source>
        <dbReference type="EMBL" id="MBZ2209668.1"/>
    </source>
</evidence>
<dbReference type="InterPro" id="IPR018713">
    <property type="entry name" value="MPAB/Lcp_cat_dom"/>
</dbReference>
<name>A0ABS7SUN3_9BURK</name>
<dbReference type="EMBL" id="JAFBIL020000009">
    <property type="protein sequence ID" value="MBZ2209668.1"/>
    <property type="molecule type" value="Genomic_DNA"/>
</dbReference>
<feature type="domain" description="ER-bound oxygenase mpaB/mpaB'/Rubber oxygenase catalytic" evidence="1">
    <location>
        <begin position="127"/>
        <end position="362"/>
    </location>
</feature>
<dbReference type="PANTHER" id="PTHR37539">
    <property type="entry name" value="SECRETED PROTEIN-RELATED"/>
    <property type="match status" value="1"/>
</dbReference>
<gene>
    <name evidence="2" type="ORF">I4X03_020560</name>
</gene>
<dbReference type="InterPro" id="IPR037473">
    <property type="entry name" value="Lcp-like"/>
</dbReference>
<protein>
    <submittedName>
        <fullName evidence="2">DUF2236 domain-containing protein</fullName>
    </submittedName>
</protein>
<reference evidence="2 3" key="1">
    <citation type="submission" date="2021-08" db="EMBL/GenBank/DDBJ databases">
        <title>Massilia sp. R798.</title>
        <authorList>
            <person name="Baek J.H."/>
            <person name="Jung H.S."/>
            <person name="Kim K.R."/>
            <person name="Jeon C.O."/>
        </authorList>
    </citation>
    <scope>NUCLEOTIDE SEQUENCE [LARGE SCALE GENOMIC DNA]</scope>
    <source>
        <strain evidence="2 3">R798</strain>
    </source>
</reference>
<evidence type="ECO:0000259" key="1">
    <source>
        <dbReference type="Pfam" id="PF09995"/>
    </source>
</evidence>
<organism evidence="2 3">
    <name type="scientific">Massilia soli</name>
    <dbReference type="NCBI Taxonomy" id="2792854"/>
    <lineage>
        <taxon>Bacteria</taxon>
        <taxon>Pseudomonadati</taxon>
        <taxon>Pseudomonadota</taxon>
        <taxon>Betaproteobacteria</taxon>
        <taxon>Burkholderiales</taxon>
        <taxon>Oxalobacteraceae</taxon>
        <taxon>Telluria group</taxon>
        <taxon>Massilia</taxon>
    </lineage>
</organism>
<dbReference type="PANTHER" id="PTHR37539:SF1">
    <property type="entry name" value="ER-BOUND OXYGENASE MPAB_MPAB'_RUBBER OXYGENASE CATALYTIC DOMAIN-CONTAINING PROTEIN"/>
    <property type="match status" value="1"/>
</dbReference>
<dbReference type="Pfam" id="PF09995">
    <property type="entry name" value="MPAB_Lcp_cat"/>
    <property type="match status" value="1"/>
</dbReference>
<keyword evidence="3" id="KW-1185">Reference proteome</keyword>
<sequence>MIAASLRADPHADNAIARIVGSGLEAPLSQWDRLAIVNRQLAQWQTNGGLAGWKPDTDVPAPLAAALEDYVRSARQLPEWADGARIARAETLFMEMSMTSCTLLFCASLPECYVIPELAGVLHAAGQLEQHADYRIRSTAAMIFPVMMHGGLLGAGGGVAQALKVRLIHATIRHLMLHGDPATAARNGALVAPQPRQGEGLHHALFANGWDVSRDGLPCSQEELAYTLLTFGYVFLRGLRQLGIGLPPADEEAYLHTWNVLGHLIGIERALMPDTMAQAEAMFGAMQARGRRASYLPDPRPGLGAALMQTMQNEIPLAILKPFPVLLTRYLCGADATVTLALDARVSLFSRALFAVSMGAVRLIDGAVRLVLPQFSIARLLTRIVGYRFAAKVLMDQTRPLKLPEALLNQVGQVTTSWQDDPKAPGWMNALERRLTGRHKQQSSRGPIQC</sequence>